<dbReference type="eggNOG" id="COG2334">
    <property type="taxonomic scope" value="Bacteria"/>
</dbReference>
<dbReference type="HOGENOM" id="CLU_933627_0_0_9"/>
<protein>
    <submittedName>
        <fullName evidence="1">Spore coat protein S</fullName>
    </submittedName>
</protein>
<dbReference type="Gene3D" id="3.30.200.20">
    <property type="entry name" value="Phosphorylase Kinase, domain 1"/>
    <property type="match status" value="1"/>
</dbReference>
<dbReference type="EMBL" id="CAVN010000085">
    <property type="protein sequence ID" value="CDF57223.1"/>
    <property type="molecule type" value="Genomic_DNA"/>
</dbReference>
<gene>
    <name evidence="1" type="ORF">TCEL_00118</name>
</gene>
<reference evidence="1" key="1">
    <citation type="submission" date="2013-03" db="EMBL/GenBank/DDBJ databases">
        <title>Draft genome sequence of the hydrogen-ethanol-producing anaerobic alkalithermophilic Caloramator celere.</title>
        <authorList>
            <person name="Ciranna A."/>
            <person name="Larjo A."/>
            <person name="Kivisto A."/>
            <person name="Santala V."/>
            <person name="Roos C."/>
            <person name="Karp M."/>
        </authorList>
    </citation>
    <scope>NUCLEOTIDE SEQUENCE [LARGE SCALE GENOMIC DNA]</scope>
    <source>
        <strain evidence="1">DSM 8682</strain>
    </source>
</reference>
<proteinExistence type="predicted"/>
<dbReference type="OrthoDB" id="1950323at2"/>
<comment type="caution">
    <text evidence="1">The sequence shown here is derived from an EMBL/GenBank/DDBJ whole genome shotgun (WGS) entry which is preliminary data.</text>
</comment>
<dbReference type="PANTHER" id="PTHR39179:SF1">
    <property type="entry name" value="SPORE COAT PROTEIN I"/>
    <property type="match status" value="1"/>
</dbReference>
<evidence type="ECO:0000313" key="2">
    <source>
        <dbReference type="Proteomes" id="UP000014923"/>
    </source>
</evidence>
<dbReference type="AlphaFoldDB" id="R7RPH8"/>
<dbReference type="PANTHER" id="PTHR39179">
    <property type="entry name" value="SPORE COAT PROTEIN I"/>
    <property type="match status" value="1"/>
</dbReference>
<keyword evidence="2" id="KW-1185">Reference proteome</keyword>
<name>R7RPH8_9CLOT</name>
<evidence type="ECO:0000313" key="1">
    <source>
        <dbReference type="EMBL" id="CDF57223.1"/>
    </source>
</evidence>
<dbReference type="GO" id="GO:0042601">
    <property type="term" value="C:endospore-forming forespore"/>
    <property type="evidence" value="ECO:0007669"/>
    <property type="project" value="TreeGrafter"/>
</dbReference>
<dbReference type="RefSeq" id="WP_018660189.1">
    <property type="nucleotide sequence ID" value="NZ_HF952018.1"/>
</dbReference>
<dbReference type="Gene3D" id="3.90.1200.10">
    <property type="match status" value="1"/>
</dbReference>
<dbReference type="InterPro" id="IPR047175">
    <property type="entry name" value="CotS-like"/>
</dbReference>
<keyword evidence="1" id="KW-0167">Capsid protein</keyword>
<organism evidence="1 2">
    <name type="scientific">Thermobrachium celere DSM 8682</name>
    <dbReference type="NCBI Taxonomy" id="941824"/>
    <lineage>
        <taxon>Bacteria</taxon>
        <taxon>Bacillati</taxon>
        <taxon>Bacillota</taxon>
        <taxon>Clostridia</taxon>
        <taxon>Eubacteriales</taxon>
        <taxon>Clostridiaceae</taxon>
        <taxon>Thermobrachium</taxon>
    </lineage>
</organism>
<dbReference type="Proteomes" id="UP000014923">
    <property type="component" value="Unassembled WGS sequence"/>
</dbReference>
<sequence>MELKGDKIKKVEKVEDGYVVYMLDKIYHLKKVNIKESELLFINEVIEYVNNKGFDNIIKFQRLSNGKPYMKYEGDVYVVIDNYNLIDLKKDINALCYASLLSKFHATAKGFVAKFEIKPSVVWGKRLEKYKNLYRVLEKFIDEVSSKSKHNEFEQQVIPYLDELKSRSKKSMKVLRSFSYIDLLETSMKNKEIVLYDIGKNSLAEKDSRHFIYNVFDISYGLIEEDLAVLIKKCNKNLKENIIDIYKENSPRELNIDVLEAYILFPENTLKVIRDYVKQRDLSLIDKFKKASIKDGVR</sequence>
<keyword evidence="1" id="KW-0946">Virion</keyword>
<accession>R7RPH8</accession>